<evidence type="ECO:0000313" key="1">
    <source>
        <dbReference type="EMBL" id="VDP71154.1"/>
    </source>
</evidence>
<proteinExistence type="predicted"/>
<gene>
    <name evidence="1" type="ORF">SCUD_LOCUS20084</name>
</gene>
<reference evidence="3" key="1">
    <citation type="submission" date="2016-06" db="UniProtKB">
        <authorList>
            <consortium name="WormBaseParasite"/>
        </authorList>
    </citation>
    <scope>IDENTIFICATION</scope>
</reference>
<dbReference type="WBParaSite" id="SCUD_0002008701-mRNA-1">
    <property type="protein sequence ID" value="SCUD_0002008701-mRNA-1"/>
    <property type="gene ID" value="SCUD_0002008701"/>
</dbReference>
<organism evidence="3">
    <name type="scientific">Schistosoma curassoni</name>
    <dbReference type="NCBI Taxonomy" id="6186"/>
    <lineage>
        <taxon>Eukaryota</taxon>
        <taxon>Metazoa</taxon>
        <taxon>Spiralia</taxon>
        <taxon>Lophotrochozoa</taxon>
        <taxon>Platyhelminthes</taxon>
        <taxon>Trematoda</taxon>
        <taxon>Digenea</taxon>
        <taxon>Strigeidida</taxon>
        <taxon>Schistosomatoidea</taxon>
        <taxon>Schistosomatidae</taxon>
        <taxon>Schistosoma</taxon>
    </lineage>
</organism>
<sequence length="81" mass="9656">MEYPVDAQLRDQQTGLRKDRTCTDEVATPRIIAEQPIEWSLSPYINLTEYEKAFDSVDMRILWRHPRYYGVPEKTVKIIRN</sequence>
<accession>A0A183KYD7</accession>
<name>A0A183KYD7_9TREM</name>
<evidence type="ECO:0000313" key="3">
    <source>
        <dbReference type="WBParaSite" id="SCUD_0002008701-mRNA-1"/>
    </source>
</evidence>
<reference evidence="1 2" key="2">
    <citation type="submission" date="2018-11" db="EMBL/GenBank/DDBJ databases">
        <authorList>
            <consortium name="Pathogen Informatics"/>
        </authorList>
    </citation>
    <scope>NUCLEOTIDE SEQUENCE [LARGE SCALE GENOMIC DNA]</scope>
    <source>
        <strain evidence="1">Dakar</strain>
        <strain evidence="2">Dakar, Senegal</strain>
    </source>
</reference>
<protein>
    <submittedName>
        <fullName evidence="3">Reverse transcriptase domain-containing protein</fullName>
    </submittedName>
</protein>
<dbReference type="EMBL" id="UZAK01043638">
    <property type="protein sequence ID" value="VDP71154.1"/>
    <property type="molecule type" value="Genomic_DNA"/>
</dbReference>
<dbReference type="AlphaFoldDB" id="A0A183KYD7"/>
<evidence type="ECO:0000313" key="2">
    <source>
        <dbReference type="Proteomes" id="UP000279833"/>
    </source>
</evidence>
<dbReference type="Proteomes" id="UP000279833">
    <property type="component" value="Unassembled WGS sequence"/>
</dbReference>
<keyword evidence="2" id="KW-1185">Reference proteome</keyword>